<feature type="transmembrane region" description="Helical" evidence="2">
    <location>
        <begin position="58"/>
        <end position="76"/>
    </location>
</feature>
<evidence type="ECO:0000256" key="1">
    <source>
        <dbReference type="SAM" id="MobiDB-lite"/>
    </source>
</evidence>
<feature type="transmembrane region" description="Helical" evidence="2">
    <location>
        <begin position="108"/>
        <end position="126"/>
    </location>
</feature>
<evidence type="ECO:0000256" key="2">
    <source>
        <dbReference type="SAM" id="Phobius"/>
    </source>
</evidence>
<dbReference type="EMBL" id="JAFDVD010000005">
    <property type="protein sequence ID" value="MBM6399655.1"/>
    <property type="molecule type" value="Genomic_DNA"/>
</dbReference>
<dbReference type="Proteomes" id="UP001430172">
    <property type="component" value="Unassembled WGS sequence"/>
</dbReference>
<feature type="region of interest" description="Disordered" evidence="1">
    <location>
        <begin position="134"/>
        <end position="209"/>
    </location>
</feature>
<keyword evidence="2" id="KW-1133">Transmembrane helix</keyword>
<evidence type="ECO:0000313" key="4">
    <source>
        <dbReference type="Proteomes" id="UP001430172"/>
    </source>
</evidence>
<organism evidence="3 4">
    <name type="scientific">Phycicoccus sonneratiae</name>
    <dbReference type="NCBI Taxonomy" id="2807628"/>
    <lineage>
        <taxon>Bacteria</taxon>
        <taxon>Bacillati</taxon>
        <taxon>Actinomycetota</taxon>
        <taxon>Actinomycetes</taxon>
        <taxon>Micrococcales</taxon>
        <taxon>Intrasporangiaceae</taxon>
        <taxon>Phycicoccus</taxon>
    </lineage>
</organism>
<feature type="transmembrane region" description="Helical" evidence="2">
    <location>
        <begin position="83"/>
        <end position="102"/>
    </location>
</feature>
<evidence type="ECO:0000313" key="3">
    <source>
        <dbReference type="EMBL" id="MBM6399655.1"/>
    </source>
</evidence>
<feature type="transmembrane region" description="Helical" evidence="2">
    <location>
        <begin position="6"/>
        <end position="26"/>
    </location>
</feature>
<proteinExistence type="predicted"/>
<gene>
    <name evidence="3" type="ORF">JQN70_04570</name>
</gene>
<keyword evidence="2" id="KW-0812">Transmembrane</keyword>
<sequence>MTIVVFGVYALVVAALLGLVTAAVWVPRPWQLLLLYGGPVTTLLVVAGVPGFDLLGWVGVYGIPYALMTVLPLVPWRREWARWALSSTVLGVVVCLVAASGFDAVAAFYLGLPALAALAGLGLATLTRRDRLRPVGSPLVPTPQVGDHLVQPGRPELRRVPSPRLEQDAPRRPGEVGRRQPDGSSGGQGDDDVPGGPVVDATDVLPPGG</sequence>
<reference evidence="3" key="1">
    <citation type="submission" date="2021-02" db="EMBL/GenBank/DDBJ databases">
        <title>Phycicoccus sp. MQZ13P-5T, whole genome shotgun sequence.</title>
        <authorList>
            <person name="Tuo L."/>
        </authorList>
    </citation>
    <scope>NUCLEOTIDE SEQUENCE</scope>
    <source>
        <strain evidence="3">MQZ13P-5</strain>
    </source>
</reference>
<keyword evidence="4" id="KW-1185">Reference proteome</keyword>
<dbReference type="RefSeq" id="WP_204130132.1">
    <property type="nucleotide sequence ID" value="NZ_JAFDVD010000005.1"/>
</dbReference>
<accession>A0ABS2CIQ2</accession>
<feature type="transmembrane region" description="Helical" evidence="2">
    <location>
        <begin position="33"/>
        <end position="52"/>
    </location>
</feature>
<comment type="caution">
    <text evidence="3">The sequence shown here is derived from an EMBL/GenBank/DDBJ whole genome shotgun (WGS) entry which is preliminary data.</text>
</comment>
<feature type="compositionally biased region" description="Basic and acidic residues" evidence="1">
    <location>
        <begin position="155"/>
        <end position="181"/>
    </location>
</feature>
<protein>
    <submittedName>
        <fullName evidence="3">Uncharacterized protein</fullName>
    </submittedName>
</protein>
<keyword evidence="2" id="KW-0472">Membrane</keyword>
<name>A0ABS2CIQ2_9MICO</name>